<feature type="transmembrane region" description="Helical" evidence="5">
    <location>
        <begin position="20"/>
        <end position="42"/>
    </location>
</feature>
<feature type="transmembrane region" description="Helical" evidence="5">
    <location>
        <begin position="239"/>
        <end position="265"/>
    </location>
</feature>
<evidence type="ECO:0000313" key="8">
    <source>
        <dbReference type="Proteomes" id="UP000199318"/>
    </source>
</evidence>
<comment type="subcellular location">
    <subcellularLocation>
        <location evidence="1">Membrane</location>
        <topology evidence="1">Multi-pass membrane protein</topology>
    </subcellularLocation>
</comment>
<keyword evidence="8" id="KW-1185">Reference proteome</keyword>
<feature type="transmembrane region" description="Helical" evidence="5">
    <location>
        <begin position="375"/>
        <end position="397"/>
    </location>
</feature>
<dbReference type="OrthoDB" id="9768837at2"/>
<comment type="caution">
    <text evidence="7">The sequence shown here is derived from an EMBL/GenBank/DDBJ whole genome shotgun (WGS) entry which is preliminary data.</text>
</comment>
<proteinExistence type="predicted"/>
<dbReference type="PANTHER" id="PTHR43471">
    <property type="entry name" value="ABC TRANSPORTER PERMEASE"/>
    <property type="match status" value="1"/>
</dbReference>
<dbReference type="GO" id="GO:0016020">
    <property type="term" value="C:membrane"/>
    <property type="evidence" value="ECO:0007669"/>
    <property type="project" value="UniProtKB-SubCell"/>
</dbReference>
<feature type="transmembrane region" description="Helical" evidence="5">
    <location>
        <begin position="285"/>
        <end position="311"/>
    </location>
</feature>
<keyword evidence="2 5" id="KW-0812">Transmembrane</keyword>
<dbReference type="InterPro" id="IPR013525">
    <property type="entry name" value="ABC2_TM"/>
</dbReference>
<gene>
    <name evidence="7" type="ORF">SAMN05444126_11270</name>
</gene>
<organism evidence="7 8">
    <name type="scientific">Salisediminibacterium halotolerans</name>
    <dbReference type="NCBI Taxonomy" id="517425"/>
    <lineage>
        <taxon>Bacteria</taxon>
        <taxon>Bacillati</taxon>
        <taxon>Bacillota</taxon>
        <taxon>Bacilli</taxon>
        <taxon>Bacillales</taxon>
        <taxon>Bacillaceae</taxon>
        <taxon>Salisediminibacterium</taxon>
    </lineage>
</organism>
<evidence type="ECO:0000256" key="5">
    <source>
        <dbReference type="SAM" id="Phobius"/>
    </source>
</evidence>
<protein>
    <submittedName>
        <fullName evidence="7">ABC-2 type transport system permease protein</fullName>
    </submittedName>
</protein>
<keyword evidence="4 5" id="KW-0472">Membrane</keyword>
<dbReference type="PANTHER" id="PTHR43471:SF3">
    <property type="entry name" value="ABC TRANSPORTER PERMEASE PROTEIN NATB"/>
    <property type="match status" value="1"/>
</dbReference>
<dbReference type="AlphaFoldDB" id="A0A1H9U410"/>
<dbReference type="Proteomes" id="UP000199318">
    <property type="component" value="Unassembled WGS sequence"/>
</dbReference>
<evidence type="ECO:0000256" key="3">
    <source>
        <dbReference type="ARBA" id="ARBA00022989"/>
    </source>
</evidence>
<evidence type="ECO:0000256" key="4">
    <source>
        <dbReference type="ARBA" id="ARBA00023136"/>
    </source>
</evidence>
<evidence type="ECO:0000256" key="2">
    <source>
        <dbReference type="ARBA" id="ARBA00022692"/>
    </source>
</evidence>
<keyword evidence="3 5" id="KW-1133">Transmembrane helix</keyword>
<sequence length="424" mass="46349">MRNYIITVQHTVIRRVKSKAFIFTALIMSVLILGMFALSYFLGESGPADDSAENSPGSVMTVNVLDDTETGGSLVEKLTAYGNGNMNFTEQADSLSDKREEASEDGEYVLRLSGNLADLEASLYHDEQGFEGTGPEREVQGYVERAKEDLIAEEMNLSEEQRALLFDPLVVSGEPLDQSEGAPSDETFMQSYWMVYGLVFAIYLIVIMFGSMIATEVATEKSSRVMELIVSSVNPVTQMLGKITGIGIVGFLNLAVIAAAVSAGSLLTGEHFLTQVVTEMIDYSLLVYALMFILFGYLIYGGAAAMLGALVSRSEEVNQAIQPLIFLAMIAFFISIFGLNAPDLTMIRVLSYIPFFTPQLLFLRIGMTSVPAWEIALIMTLLVISAVLILLLAARIYKGGVLMYGKFSYKEGIKQALSISKKEA</sequence>
<feature type="transmembrane region" description="Helical" evidence="5">
    <location>
        <begin position="323"/>
        <end position="339"/>
    </location>
</feature>
<dbReference type="EMBL" id="FOGV01000012">
    <property type="protein sequence ID" value="SES03968.1"/>
    <property type="molecule type" value="Genomic_DNA"/>
</dbReference>
<evidence type="ECO:0000313" key="7">
    <source>
        <dbReference type="EMBL" id="SES03968.1"/>
    </source>
</evidence>
<reference evidence="8" key="1">
    <citation type="submission" date="2016-10" db="EMBL/GenBank/DDBJ databases">
        <authorList>
            <person name="de Groot N.N."/>
        </authorList>
    </citation>
    <scope>NUCLEOTIDE SEQUENCE [LARGE SCALE GENOMIC DNA]</scope>
    <source>
        <strain evidence="8">10nlg</strain>
    </source>
</reference>
<evidence type="ECO:0000259" key="6">
    <source>
        <dbReference type="Pfam" id="PF12698"/>
    </source>
</evidence>
<dbReference type="STRING" id="1464123.SAMN05444126_11270"/>
<feature type="domain" description="ABC-2 type transporter transmembrane" evidence="6">
    <location>
        <begin position="19"/>
        <end position="394"/>
    </location>
</feature>
<dbReference type="RefSeq" id="WP_093072943.1">
    <property type="nucleotide sequence ID" value="NZ_FOGV01000012.1"/>
</dbReference>
<name>A0A1H9U410_9BACI</name>
<evidence type="ECO:0000256" key="1">
    <source>
        <dbReference type="ARBA" id="ARBA00004141"/>
    </source>
</evidence>
<feature type="transmembrane region" description="Helical" evidence="5">
    <location>
        <begin position="193"/>
        <end position="218"/>
    </location>
</feature>
<dbReference type="GO" id="GO:0140359">
    <property type="term" value="F:ABC-type transporter activity"/>
    <property type="evidence" value="ECO:0007669"/>
    <property type="project" value="InterPro"/>
</dbReference>
<accession>A0A1H9U410</accession>
<dbReference type="Pfam" id="PF12698">
    <property type="entry name" value="ABC2_membrane_3"/>
    <property type="match status" value="1"/>
</dbReference>